<organism evidence="1 2">
    <name type="scientific">Dipteronia dyeriana</name>
    <dbReference type="NCBI Taxonomy" id="168575"/>
    <lineage>
        <taxon>Eukaryota</taxon>
        <taxon>Viridiplantae</taxon>
        <taxon>Streptophyta</taxon>
        <taxon>Embryophyta</taxon>
        <taxon>Tracheophyta</taxon>
        <taxon>Spermatophyta</taxon>
        <taxon>Magnoliopsida</taxon>
        <taxon>eudicotyledons</taxon>
        <taxon>Gunneridae</taxon>
        <taxon>Pentapetalae</taxon>
        <taxon>rosids</taxon>
        <taxon>malvids</taxon>
        <taxon>Sapindales</taxon>
        <taxon>Sapindaceae</taxon>
        <taxon>Hippocastanoideae</taxon>
        <taxon>Acereae</taxon>
        <taxon>Dipteronia</taxon>
    </lineage>
</organism>
<dbReference type="PANTHER" id="PTHR33116:SF86">
    <property type="entry name" value="REVERSE TRANSCRIPTASE DOMAIN-CONTAINING PROTEIN"/>
    <property type="match status" value="1"/>
</dbReference>
<gene>
    <name evidence="1" type="ORF">Ddye_024259</name>
</gene>
<name>A0AAD9WTF0_9ROSI</name>
<sequence>MSKAILTSYGNRLAAIIGVRRVRCHEKYLGLPSFASRNRWELFNSIKDGLWGKIKGWHEKLLSVGGKEVLIKSVLQSIPTYTMSLFHIPKGLVSKIHGLCSRFWWGSSEKIRKLHWASWRRLCANKNTGGMGFRDLSVFNKALLAKQGWRLVKTPDSLVARVLKGVYYPTSSFLKELFLKEDVEMILSIPLSSTILDDSLTWHYTSDSVYTVRSGYNIAGLGFKAWYLGGRRCGELTSLTRTRSSFGELVTIGSLLELILLKGEYMLMLHVHRALSAPRLQFMCFRGERSPGRLRAYERSLVG</sequence>
<dbReference type="Proteomes" id="UP001280121">
    <property type="component" value="Unassembled WGS sequence"/>
</dbReference>
<accession>A0AAD9WTF0</accession>
<dbReference type="AlphaFoldDB" id="A0AAD9WTF0"/>
<evidence type="ECO:0008006" key="3">
    <source>
        <dbReference type="Google" id="ProtNLM"/>
    </source>
</evidence>
<dbReference type="PANTHER" id="PTHR33116">
    <property type="entry name" value="REVERSE TRANSCRIPTASE ZINC-BINDING DOMAIN-CONTAINING PROTEIN-RELATED-RELATED"/>
    <property type="match status" value="1"/>
</dbReference>
<evidence type="ECO:0000313" key="1">
    <source>
        <dbReference type="EMBL" id="KAK2642496.1"/>
    </source>
</evidence>
<keyword evidence="2" id="KW-1185">Reference proteome</keyword>
<protein>
    <recommendedName>
        <fullName evidence="3">Reverse transcriptase</fullName>
    </recommendedName>
</protein>
<reference evidence="1" key="1">
    <citation type="journal article" date="2023" name="Plant J.">
        <title>Genome sequences and population genomics provide insights into the demographic history, inbreeding, and mutation load of two 'living fossil' tree species of Dipteronia.</title>
        <authorList>
            <person name="Feng Y."/>
            <person name="Comes H.P."/>
            <person name="Chen J."/>
            <person name="Zhu S."/>
            <person name="Lu R."/>
            <person name="Zhang X."/>
            <person name="Li P."/>
            <person name="Qiu J."/>
            <person name="Olsen K.M."/>
            <person name="Qiu Y."/>
        </authorList>
    </citation>
    <scope>NUCLEOTIDE SEQUENCE</scope>
    <source>
        <strain evidence="1">KIB01</strain>
    </source>
</reference>
<proteinExistence type="predicted"/>
<dbReference type="EMBL" id="JANJYI010000007">
    <property type="protein sequence ID" value="KAK2642496.1"/>
    <property type="molecule type" value="Genomic_DNA"/>
</dbReference>
<evidence type="ECO:0000313" key="2">
    <source>
        <dbReference type="Proteomes" id="UP001280121"/>
    </source>
</evidence>
<comment type="caution">
    <text evidence="1">The sequence shown here is derived from an EMBL/GenBank/DDBJ whole genome shotgun (WGS) entry which is preliminary data.</text>
</comment>